<dbReference type="PANTHER" id="PTHR11530">
    <property type="entry name" value="D-AMINO ACID OXIDASE"/>
    <property type="match status" value="1"/>
</dbReference>
<protein>
    <recommendedName>
        <fullName evidence="7">D-amino-acid oxidase</fullName>
        <ecNumber evidence="6">1.4.3.3</ecNumber>
    </recommendedName>
</protein>
<dbReference type="InterPro" id="IPR023209">
    <property type="entry name" value="DAO"/>
</dbReference>
<sequence>MAPRSDSQRVTVIGAGVIGLSIAVELADAGHDVTVVADTDTMQTVSAVAAAVWFPYRSERSPMADELLRSSFARFSRLSTDPAAGVEMRAGTVVERIPSTDRSWAADVPGAVEADPRLLPAGASSGIRATLPLVVIPAYLPWLRAQALSRGVAFERRTVTRLGELVGGADTVVIAGGIRGGELLGGDADVFPVRGQVVHVANPGLTDWIIDNDDPAGVTYVFPRRDDVVIGGTSIDGSWDLRVDVDTELAILERAAALVPAIAGQPVVGRAVGLRPARPTIRLERVTQHELPVIAAYGHGGAGVTLSWGTAERVRAMLDDEG</sequence>
<dbReference type="PIRSF" id="PIRSF000189">
    <property type="entry name" value="D-aa_oxidase"/>
    <property type="match status" value="1"/>
</dbReference>
<feature type="domain" description="FAD dependent oxidoreductase" evidence="9">
    <location>
        <begin position="9"/>
        <end position="314"/>
    </location>
</feature>
<comment type="similarity">
    <text evidence="2">Belongs to the DAMOX/DASOX family.</text>
</comment>
<dbReference type="RefSeq" id="WP_157414109.1">
    <property type="nucleotide sequence ID" value="NZ_BAAAMK010000004.1"/>
</dbReference>
<keyword evidence="5" id="KW-0560">Oxidoreductase</keyword>
<evidence type="ECO:0000256" key="2">
    <source>
        <dbReference type="ARBA" id="ARBA00006730"/>
    </source>
</evidence>
<evidence type="ECO:0000313" key="10">
    <source>
        <dbReference type="EMBL" id="GAA1957879.1"/>
    </source>
</evidence>
<evidence type="ECO:0000313" key="11">
    <source>
        <dbReference type="Proteomes" id="UP001499954"/>
    </source>
</evidence>
<evidence type="ECO:0000256" key="4">
    <source>
        <dbReference type="ARBA" id="ARBA00022827"/>
    </source>
</evidence>
<keyword evidence="3" id="KW-0285">Flavoprotein</keyword>
<accession>A0ABP5C7Q8</accession>
<dbReference type="EMBL" id="BAAAMK010000004">
    <property type="protein sequence ID" value="GAA1957879.1"/>
    <property type="molecule type" value="Genomic_DNA"/>
</dbReference>
<comment type="caution">
    <text evidence="10">The sequence shown here is derived from an EMBL/GenBank/DDBJ whole genome shotgun (WGS) entry which is preliminary data.</text>
</comment>
<dbReference type="SUPFAM" id="SSF51971">
    <property type="entry name" value="Nucleotide-binding domain"/>
    <property type="match status" value="1"/>
</dbReference>
<evidence type="ECO:0000256" key="1">
    <source>
        <dbReference type="ARBA" id="ARBA00001974"/>
    </source>
</evidence>
<evidence type="ECO:0000259" key="9">
    <source>
        <dbReference type="Pfam" id="PF01266"/>
    </source>
</evidence>
<dbReference type="EC" id="1.4.3.3" evidence="6"/>
<evidence type="ECO:0000256" key="5">
    <source>
        <dbReference type="ARBA" id="ARBA00023002"/>
    </source>
</evidence>
<dbReference type="PANTHER" id="PTHR11530:SF11">
    <property type="entry name" value="D-ASPARTATE OXIDASE"/>
    <property type="match status" value="1"/>
</dbReference>
<proteinExistence type="inferred from homology"/>
<dbReference type="Gene3D" id="3.30.9.10">
    <property type="entry name" value="D-Amino Acid Oxidase, subunit A, domain 2"/>
    <property type="match status" value="1"/>
</dbReference>
<comment type="catalytic activity">
    <reaction evidence="8">
        <text>a D-alpha-amino acid + O2 + H2O = a 2-oxocarboxylate + H2O2 + NH4(+)</text>
        <dbReference type="Rhea" id="RHEA:21816"/>
        <dbReference type="ChEBI" id="CHEBI:15377"/>
        <dbReference type="ChEBI" id="CHEBI:15379"/>
        <dbReference type="ChEBI" id="CHEBI:16240"/>
        <dbReference type="ChEBI" id="CHEBI:28938"/>
        <dbReference type="ChEBI" id="CHEBI:35179"/>
        <dbReference type="ChEBI" id="CHEBI:59871"/>
        <dbReference type="EC" id="1.4.3.3"/>
    </reaction>
    <physiologicalReaction direction="left-to-right" evidence="8">
        <dbReference type="Rhea" id="RHEA:21817"/>
    </physiologicalReaction>
</comment>
<reference evidence="11" key="1">
    <citation type="journal article" date="2019" name="Int. J. Syst. Evol. Microbiol.">
        <title>The Global Catalogue of Microorganisms (GCM) 10K type strain sequencing project: providing services to taxonomists for standard genome sequencing and annotation.</title>
        <authorList>
            <consortium name="The Broad Institute Genomics Platform"/>
            <consortium name="The Broad Institute Genome Sequencing Center for Infectious Disease"/>
            <person name="Wu L."/>
            <person name="Ma J."/>
        </authorList>
    </citation>
    <scope>NUCLEOTIDE SEQUENCE [LARGE SCALE GENOMIC DNA]</scope>
    <source>
        <strain evidence="11">JCM 13584</strain>
    </source>
</reference>
<organism evidence="10 11">
    <name type="scientific">Agromyces allii</name>
    <dbReference type="NCBI Taxonomy" id="393607"/>
    <lineage>
        <taxon>Bacteria</taxon>
        <taxon>Bacillati</taxon>
        <taxon>Actinomycetota</taxon>
        <taxon>Actinomycetes</taxon>
        <taxon>Micrococcales</taxon>
        <taxon>Microbacteriaceae</taxon>
        <taxon>Agromyces</taxon>
    </lineage>
</organism>
<dbReference type="InterPro" id="IPR006076">
    <property type="entry name" value="FAD-dep_OxRdtase"/>
</dbReference>
<comment type="cofactor">
    <cofactor evidence="1">
        <name>FAD</name>
        <dbReference type="ChEBI" id="CHEBI:57692"/>
    </cofactor>
</comment>
<gene>
    <name evidence="10" type="ORF">GCM10009717_25370</name>
</gene>
<evidence type="ECO:0000256" key="8">
    <source>
        <dbReference type="ARBA" id="ARBA00049547"/>
    </source>
</evidence>
<evidence type="ECO:0000256" key="3">
    <source>
        <dbReference type="ARBA" id="ARBA00022630"/>
    </source>
</evidence>
<dbReference type="SUPFAM" id="SSF54373">
    <property type="entry name" value="FAD-linked reductases, C-terminal domain"/>
    <property type="match status" value="1"/>
</dbReference>
<name>A0ABP5C7Q8_9MICO</name>
<evidence type="ECO:0000256" key="6">
    <source>
        <dbReference type="ARBA" id="ARBA00039101"/>
    </source>
</evidence>
<dbReference type="Proteomes" id="UP001499954">
    <property type="component" value="Unassembled WGS sequence"/>
</dbReference>
<dbReference type="Pfam" id="PF01266">
    <property type="entry name" value="DAO"/>
    <property type="match status" value="1"/>
</dbReference>
<keyword evidence="11" id="KW-1185">Reference proteome</keyword>
<keyword evidence="4" id="KW-0274">FAD</keyword>
<dbReference type="Gene3D" id="3.40.50.720">
    <property type="entry name" value="NAD(P)-binding Rossmann-like Domain"/>
    <property type="match status" value="1"/>
</dbReference>
<evidence type="ECO:0000256" key="7">
    <source>
        <dbReference type="ARBA" id="ARBA00039751"/>
    </source>
</evidence>